<keyword evidence="3" id="KW-1185">Reference proteome</keyword>
<organism evidence="2 3">
    <name type="scientific">Meripilus lineatus</name>
    <dbReference type="NCBI Taxonomy" id="2056292"/>
    <lineage>
        <taxon>Eukaryota</taxon>
        <taxon>Fungi</taxon>
        <taxon>Dikarya</taxon>
        <taxon>Basidiomycota</taxon>
        <taxon>Agaricomycotina</taxon>
        <taxon>Agaricomycetes</taxon>
        <taxon>Polyporales</taxon>
        <taxon>Meripilaceae</taxon>
        <taxon>Meripilus</taxon>
    </lineage>
</organism>
<evidence type="ECO:0000313" key="2">
    <source>
        <dbReference type="EMBL" id="KAJ3476899.1"/>
    </source>
</evidence>
<sequence>MTRLITKGHVIIRQSDLRRRSIPPDSIKFRLARKILVHYIKTKDKEAALRHYAGCLVFDQSTSCLRTRSTNSADTSWMTRSDVSDYVMAESSECPSIDEICEQFSRMTINDNGEDKKAAADFDTGSYIDASFYSFCGSGSFDSGNAFPIFSSAPHNVGSSSYGLSGPFIDIGDLPAHEVAKALEDHLVDDLCDQFSKLSLGEREEDDCFTAAKFGASIGSSESFGVFSTSCSSEFHKASLIVSSTPGYVASVSFSLSAAPSVASFVDLAEVPMLKIANVVDDQVRKRLREPSFTLSFFEEDEWHTAADIDASLLSFCGDVSCDRSTDNHGDVEDNSSLEPEDECDFDFYNLPVRETEGRGIRACRRRQAKHTEVDTLSNSDSVDGPVPWRYEAMWSTQPVIIVAHSPIRILSDSTDSPGEINTQIEDRSATPITGGTSHTQGEFKDDESACGNNEEGGDMSAHSFDDNAVVNGIHEGRDNEKTGLELPTSFASAIFAGLRKWLDPILTPFSSSPSTDLTEPEQWQVPPPLFFGDESESSHFISSIGYPSRPLPRLPVFLPSRPFYDDLD</sequence>
<evidence type="ECO:0000256" key="1">
    <source>
        <dbReference type="SAM" id="MobiDB-lite"/>
    </source>
</evidence>
<dbReference type="AlphaFoldDB" id="A0AAD5Y8Y3"/>
<comment type="caution">
    <text evidence="2">The sequence shown here is derived from an EMBL/GenBank/DDBJ whole genome shotgun (WGS) entry which is preliminary data.</text>
</comment>
<feature type="region of interest" description="Disordered" evidence="1">
    <location>
        <begin position="428"/>
        <end position="465"/>
    </location>
</feature>
<accession>A0AAD5Y8Y3</accession>
<evidence type="ECO:0000313" key="3">
    <source>
        <dbReference type="Proteomes" id="UP001212997"/>
    </source>
</evidence>
<reference evidence="2" key="1">
    <citation type="submission" date="2022-07" db="EMBL/GenBank/DDBJ databases">
        <title>Genome Sequence of Physisporinus lineatus.</title>
        <authorList>
            <person name="Buettner E."/>
        </authorList>
    </citation>
    <scope>NUCLEOTIDE SEQUENCE</scope>
    <source>
        <strain evidence="2">VT162</strain>
    </source>
</reference>
<feature type="compositionally biased region" description="Polar residues" evidence="1">
    <location>
        <begin position="431"/>
        <end position="441"/>
    </location>
</feature>
<proteinExistence type="predicted"/>
<dbReference type="Proteomes" id="UP001212997">
    <property type="component" value="Unassembled WGS sequence"/>
</dbReference>
<name>A0AAD5Y8Y3_9APHY</name>
<gene>
    <name evidence="2" type="ORF">NLI96_g10835</name>
</gene>
<protein>
    <submittedName>
        <fullName evidence="2">Uncharacterized protein</fullName>
    </submittedName>
</protein>
<dbReference type="EMBL" id="JANAWD010000655">
    <property type="protein sequence ID" value="KAJ3476899.1"/>
    <property type="molecule type" value="Genomic_DNA"/>
</dbReference>